<feature type="compositionally biased region" description="Basic and acidic residues" evidence="1">
    <location>
        <begin position="1"/>
        <end position="14"/>
    </location>
</feature>
<evidence type="ECO:0000313" key="3">
    <source>
        <dbReference type="Proteomes" id="UP000239089"/>
    </source>
</evidence>
<dbReference type="Proteomes" id="UP000239089">
    <property type="component" value="Unassembled WGS sequence"/>
</dbReference>
<dbReference type="EMBL" id="NHSJ01000111">
    <property type="protein sequence ID" value="PPQ28385.1"/>
    <property type="molecule type" value="Genomic_DNA"/>
</dbReference>
<protein>
    <submittedName>
        <fullName evidence="2">Uncharacterized protein</fullName>
    </submittedName>
</protein>
<dbReference type="AlphaFoldDB" id="A0A2S6N188"/>
<organism evidence="2 3">
    <name type="scientific">Rhodoblastus sphagnicola</name>
    <dbReference type="NCBI Taxonomy" id="333368"/>
    <lineage>
        <taxon>Bacteria</taxon>
        <taxon>Pseudomonadati</taxon>
        <taxon>Pseudomonadota</taxon>
        <taxon>Alphaproteobacteria</taxon>
        <taxon>Hyphomicrobiales</taxon>
        <taxon>Rhodoblastaceae</taxon>
        <taxon>Rhodoblastus</taxon>
    </lineage>
</organism>
<feature type="region of interest" description="Disordered" evidence="1">
    <location>
        <begin position="1"/>
        <end position="29"/>
    </location>
</feature>
<accession>A0A2S6N188</accession>
<evidence type="ECO:0000256" key="1">
    <source>
        <dbReference type="SAM" id="MobiDB-lite"/>
    </source>
</evidence>
<name>A0A2S6N188_9HYPH</name>
<keyword evidence="3" id="KW-1185">Reference proteome</keyword>
<comment type="caution">
    <text evidence="2">The sequence shown here is derived from an EMBL/GenBank/DDBJ whole genome shotgun (WGS) entry which is preliminary data.</text>
</comment>
<sequence>MCDAVHAEPDDRATPSDFGAQQPEPQPFPHGLLNVLSSESRLHAGFPQSRARILRPAILFEAAPDQGSDGVERIEPLHRFTKKRGLAVEQCKHGVFRLAHI</sequence>
<gene>
    <name evidence="2" type="ORF">CCR94_18085</name>
</gene>
<evidence type="ECO:0000313" key="2">
    <source>
        <dbReference type="EMBL" id="PPQ28385.1"/>
    </source>
</evidence>
<proteinExistence type="predicted"/>
<reference evidence="2 3" key="1">
    <citation type="journal article" date="2018" name="Arch. Microbiol.">
        <title>New insights into the metabolic potential of the phototrophic purple bacterium Rhodopila globiformis DSM 161(T) from its draft genome sequence and evidence for a vanadium-dependent nitrogenase.</title>
        <authorList>
            <person name="Imhoff J.F."/>
            <person name="Rahn T."/>
            <person name="Kunzel S."/>
            <person name="Neulinger S.C."/>
        </authorList>
    </citation>
    <scope>NUCLEOTIDE SEQUENCE [LARGE SCALE GENOMIC DNA]</scope>
    <source>
        <strain evidence="2 3">DSM 16996</strain>
    </source>
</reference>